<dbReference type="Proteomes" id="UP001299970">
    <property type="component" value="Unassembled WGS sequence"/>
</dbReference>
<accession>A0ABS9TTJ9</accession>
<organism evidence="2 3">
    <name type="scientific">Pseudonocardia alaniniphila</name>
    <dbReference type="NCBI Taxonomy" id="75291"/>
    <lineage>
        <taxon>Bacteria</taxon>
        <taxon>Bacillati</taxon>
        <taxon>Actinomycetota</taxon>
        <taxon>Actinomycetes</taxon>
        <taxon>Pseudonocardiales</taxon>
        <taxon>Pseudonocardiaceae</taxon>
        <taxon>Pseudonocardia</taxon>
    </lineage>
</organism>
<dbReference type="SUPFAM" id="SSF53300">
    <property type="entry name" value="vWA-like"/>
    <property type="match status" value="1"/>
</dbReference>
<dbReference type="CDD" id="cd00198">
    <property type="entry name" value="vWFA"/>
    <property type="match status" value="1"/>
</dbReference>
<dbReference type="Pfam" id="PF13531">
    <property type="entry name" value="SBP_bac_11"/>
    <property type="match status" value="1"/>
</dbReference>
<protein>
    <submittedName>
        <fullName evidence="2">VWA domain-containing protein</fullName>
    </submittedName>
</protein>
<gene>
    <name evidence="2" type="ORF">MMF94_39900</name>
</gene>
<dbReference type="SMART" id="SM00327">
    <property type="entry name" value="VWA"/>
    <property type="match status" value="1"/>
</dbReference>
<dbReference type="InterPro" id="IPR002035">
    <property type="entry name" value="VWF_A"/>
</dbReference>
<comment type="caution">
    <text evidence="2">The sequence shown here is derived from an EMBL/GenBank/DDBJ whole genome shotgun (WGS) entry which is preliminary data.</text>
</comment>
<dbReference type="PROSITE" id="PS51257">
    <property type="entry name" value="PROKAR_LIPOPROTEIN"/>
    <property type="match status" value="1"/>
</dbReference>
<proteinExistence type="predicted"/>
<dbReference type="Pfam" id="PF00092">
    <property type="entry name" value="VWA"/>
    <property type="match status" value="1"/>
</dbReference>
<evidence type="ECO:0000259" key="1">
    <source>
        <dbReference type="PROSITE" id="PS50234"/>
    </source>
</evidence>
<dbReference type="InterPro" id="IPR036465">
    <property type="entry name" value="vWFA_dom_sf"/>
</dbReference>
<name>A0ABS9TTJ9_9PSEU</name>
<keyword evidence="3" id="KW-1185">Reference proteome</keyword>
<evidence type="ECO:0000313" key="2">
    <source>
        <dbReference type="EMBL" id="MCH6171884.1"/>
    </source>
</evidence>
<evidence type="ECO:0000313" key="3">
    <source>
        <dbReference type="Proteomes" id="UP001299970"/>
    </source>
</evidence>
<dbReference type="Gene3D" id="3.40.50.410">
    <property type="entry name" value="von Willebrand factor, type A domain"/>
    <property type="match status" value="1"/>
</dbReference>
<feature type="domain" description="VWFA" evidence="1">
    <location>
        <begin position="334"/>
        <end position="512"/>
    </location>
</feature>
<dbReference type="Gene3D" id="3.40.190.10">
    <property type="entry name" value="Periplasmic binding protein-like II"/>
    <property type="match status" value="2"/>
</dbReference>
<reference evidence="2 3" key="1">
    <citation type="submission" date="2022-03" db="EMBL/GenBank/DDBJ databases">
        <title>Pseudonocardia alaer sp. nov., a novel actinomycete isolated from reed forest soil.</title>
        <authorList>
            <person name="Wang L."/>
        </authorList>
    </citation>
    <scope>NUCLEOTIDE SEQUENCE [LARGE SCALE GENOMIC DNA]</scope>
    <source>
        <strain evidence="2 3">Y-16303</strain>
    </source>
</reference>
<dbReference type="EMBL" id="JAKXMK010000051">
    <property type="protein sequence ID" value="MCH6171884.1"/>
    <property type="molecule type" value="Genomic_DNA"/>
</dbReference>
<dbReference type="SUPFAM" id="SSF53850">
    <property type="entry name" value="Periplasmic binding protein-like II"/>
    <property type="match status" value="1"/>
</dbReference>
<dbReference type="RefSeq" id="WP_241042690.1">
    <property type="nucleotide sequence ID" value="NZ_BAAAJF010000031.1"/>
</dbReference>
<sequence>MVSSILRAVAALFAALAVLSGCVVSPQAPLTLRVLATPELADLAPLLPDLRADTGVDLQLDMDHGLDAVGALQPGEYRHDAAWLSSDRYFQLELTASGYTGPRPLSTSIMLSPVVVGMKRATAERLRAGGPISWADIAASAAAGEVRFGMAEPRRSGSGLAALVGVATAAADTGRALQLEDLTCDRLRGFFTGHAVRAETSAALVDGFMAREAELDALVAPESTLLSLNASGRLAEPMEIIYPADGIIQSDFPLLLLNPAKRDAYDRVVDWLLTEQVQRRIMDQTARRPIDPNVPRPPQLPATTGNALYFPDRLEVVDALLANYEAIGTQPPAHVIFVLDFSGSMRGDRIAALRAAFVQLSGPGEASFVRFHAGERITVVRFGGEVLAEREFAADDPAELAALREFVNKDSFDDRTAVWSAAEHANGIAARALATDAARPVSIVLMTDGINNAGLTADEFLARLAVAGRPPAPIFTIRFGEADAAELARVATATGGRSVDADTELTTAFEDLRGCH</sequence>
<dbReference type="PROSITE" id="PS50234">
    <property type="entry name" value="VWFA"/>
    <property type="match status" value="1"/>
</dbReference>